<accession>A0ABS9SZC1</accession>
<dbReference type="InterPro" id="IPR027417">
    <property type="entry name" value="P-loop_NTPase"/>
</dbReference>
<keyword evidence="1" id="KW-0547">Nucleotide-binding</keyword>
<reference evidence="1" key="2">
    <citation type="journal article" date="2023" name="Int. J. Syst. Evol. Microbiol.">
        <title>Streptomyces marispadix sp. nov., isolated from marine beach sediment of the Northern Coast of Portugal.</title>
        <authorList>
            <person name="dos Santos J.D.N."/>
            <person name="Vitorino I.R."/>
            <person name="Kallscheuer N."/>
            <person name="Srivastava A."/>
            <person name="Krautwurst S."/>
            <person name="Marz M."/>
            <person name="Jogler C."/>
            <person name="Lobo Da Cunha A."/>
            <person name="Catita J."/>
            <person name="Goncalves H."/>
            <person name="Gonzalez I."/>
            <person name="Reyes F."/>
            <person name="Lage O.M."/>
        </authorList>
    </citation>
    <scope>NUCLEOTIDE SEQUENCE</scope>
    <source>
        <strain evidence="1">M600PL45_2</strain>
    </source>
</reference>
<dbReference type="Gene3D" id="3.40.50.300">
    <property type="entry name" value="P-loop containing nucleotide triphosphate hydrolases"/>
    <property type="match status" value="1"/>
</dbReference>
<name>A0ABS9SZC1_9ACTN</name>
<dbReference type="GO" id="GO:0005524">
    <property type="term" value="F:ATP binding"/>
    <property type="evidence" value="ECO:0007669"/>
    <property type="project" value="UniProtKB-KW"/>
</dbReference>
<dbReference type="Proteomes" id="UP001166784">
    <property type="component" value="Unassembled WGS sequence"/>
</dbReference>
<proteinExistence type="predicted"/>
<dbReference type="SUPFAM" id="SSF52540">
    <property type="entry name" value="P-loop containing nucleoside triphosphate hydrolases"/>
    <property type="match status" value="1"/>
</dbReference>
<evidence type="ECO:0000313" key="2">
    <source>
        <dbReference type="Proteomes" id="UP001166784"/>
    </source>
</evidence>
<keyword evidence="2" id="KW-1185">Reference proteome</keyword>
<comment type="caution">
    <text evidence="1">The sequence shown here is derived from an EMBL/GenBank/DDBJ whole genome shotgun (WGS) entry which is preliminary data.</text>
</comment>
<dbReference type="EMBL" id="JAKWJU010000002">
    <property type="protein sequence ID" value="MCH6161625.1"/>
    <property type="molecule type" value="Genomic_DNA"/>
</dbReference>
<keyword evidence="1" id="KW-0067">ATP-binding</keyword>
<evidence type="ECO:0000313" key="1">
    <source>
        <dbReference type="EMBL" id="MCH6161625.1"/>
    </source>
</evidence>
<dbReference type="RefSeq" id="WP_241060186.1">
    <property type="nucleotide sequence ID" value="NZ_JAKWJU010000002.1"/>
</dbReference>
<sequence length="193" mass="20773">MRRGPGAAPGPVGRAVVWLNGTFGAGKTTTAVRVARLVPGARVFDTELVGEMLAKIPGLPDLGDFQHWPPWRHLVVETAAQLLGYVGGTLVVPQSVLVQRYWDEIAAGLAAVDIEVHHYVLHADRDTLTRRIVHDGTHTDHGWRLRHLPAYEAALGAWLAGAGQLVDTTGRQPEDVARVVAEDATGRPGAAPW</sequence>
<protein>
    <submittedName>
        <fullName evidence="1">ATP-binding protein</fullName>
    </submittedName>
</protein>
<organism evidence="1 2">
    <name type="scientific">Streptomyces marispadix</name>
    <dbReference type="NCBI Taxonomy" id="2922868"/>
    <lineage>
        <taxon>Bacteria</taxon>
        <taxon>Bacillati</taxon>
        <taxon>Actinomycetota</taxon>
        <taxon>Actinomycetes</taxon>
        <taxon>Kitasatosporales</taxon>
        <taxon>Streptomycetaceae</taxon>
        <taxon>Streptomyces</taxon>
    </lineage>
</organism>
<gene>
    <name evidence="1" type="ORF">MMA15_14850</name>
</gene>
<reference evidence="1" key="1">
    <citation type="submission" date="2022-03" db="EMBL/GenBank/DDBJ databases">
        <authorList>
            <person name="Santos J.D.N."/>
            <person name="Kallscheuer N."/>
            <person name="Jogler C."/>
            <person name="Lage O.M."/>
        </authorList>
    </citation>
    <scope>NUCLEOTIDE SEQUENCE</scope>
    <source>
        <strain evidence="1">M600PL45_2</strain>
    </source>
</reference>